<evidence type="ECO:0000256" key="1">
    <source>
        <dbReference type="SAM" id="MobiDB-lite"/>
    </source>
</evidence>
<dbReference type="Gene3D" id="3.40.1000.50">
    <property type="entry name" value="Repressor of RNA polymerase III transcription Maf1"/>
    <property type="match status" value="1"/>
</dbReference>
<feature type="region of interest" description="Disordered" evidence="1">
    <location>
        <begin position="1"/>
        <end position="22"/>
    </location>
</feature>
<dbReference type="eggNOG" id="KOG3104">
    <property type="taxonomic scope" value="Eukaryota"/>
</dbReference>
<dbReference type="GO" id="GO:0016480">
    <property type="term" value="P:negative regulation of transcription by RNA polymerase III"/>
    <property type="evidence" value="ECO:0007669"/>
    <property type="project" value="InterPro"/>
</dbReference>
<dbReference type="KEGG" id="mbr:MONBRDRAFT_24678"/>
<dbReference type="GeneID" id="5890329"/>
<dbReference type="RefSeq" id="XP_001744924.1">
    <property type="nucleotide sequence ID" value="XM_001744872.1"/>
</dbReference>
<keyword evidence="3" id="KW-1185">Reference proteome</keyword>
<sequence length="246" mass="26390">MANGIAPATGAGRNGGVKENKNKNKSNKVLSLSVCDLSLSLFSLSLFSLLSLVSLSCLFYLPDENPPPCLPLFSLSSRSLSPPLSLFLARSFAVRGRVLTGMKLLEDLDLTRLGATISGAHDGERIRCRLEVYSCKMAGDDKKLYKMLAAEQGGSLAAAELLSPSPLSPPGFSMTAPLEPVPCTQKMLYYLKATLNASYSPEYDFSCVPAVCLAHPFLLLCMLGITSLGRPKRLLLQQCAGLRVCP</sequence>
<dbReference type="STRING" id="81824.A9UX54"/>
<dbReference type="InterPro" id="IPR038564">
    <property type="entry name" value="Maf1_sf"/>
</dbReference>
<dbReference type="Proteomes" id="UP000001357">
    <property type="component" value="Unassembled WGS sequence"/>
</dbReference>
<protein>
    <submittedName>
        <fullName evidence="2">Uncharacterized protein</fullName>
    </submittedName>
</protein>
<name>A9UX54_MONBE</name>
<dbReference type="InterPro" id="IPR015257">
    <property type="entry name" value="Maf1"/>
</dbReference>
<dbReference type="InParanoid" id="A9UX54"/>
<proteinExistence type="predicted"/>
<organism evidence="2 3">
    <name type="scientific">Monosiga brevicollis</name>
    <name type="common">Choanoflagellate</name>
    <dbReference type="NCBI Taxonomy" id="81824"/>
    <lineage>
        <taxon>Eukaryota</taxon>
        <taxon>Choanoflagellata</taxon>
        <taxon>Craspedida</taxon>
        <taxon>Salpingoecidae</taxon>
        <taxon>Monosiga</taxon>
    </lineage>
</organism>
<dbReference type="EMBL" id="CH991548">
    <property type="protein sequence ID" value="EDQ90157.1"/>
    <property type="molecule type" value="Genomic_DNA"/>
</dbReference>
<dbReference type="AlphaFoldDB" id="A9UX54"/>
<gene>
    <name evidence="2" type="ORF">MONBRDRAFT_24678</name>
</gene>
<dbReference type="PANTHER" id="PTHR22504:SF0">
    <property type="entry name" value="REPRESSOR OF RNA POLYMERASE III TRANSCRIPTION MAF1 HOMOLOG"/>
    <property type="match status" value="1"/>
</dbReference>
<evidence type="ECO:0000313" key="3">
    <source>
        <dbReference type="Proteomes" id="UP000001357"/>
    </source>
</evidence>
<dbReference type="PANTHER" id="PTHR22504">
    <property type="entry name" value="REPRESSOR OF RNA POLYMERASE III TRANSCRIPTION MAF1"/>
    <property type="match status" value="1"/>
</dbReference>
<evidence type="ECO:0000313" key="2">
    <source>
        <dbReference type="EMBL" id="EDQ90157.1"/>
    </source>
</evidence>
<reference evidence="2 3" key="1">
    <citation type="journal article" date="2008" name="Nature">
        <title>The genome of the choanoflagellate Monosiga brevicollis and the origin of metazoans.</title>
        <authorList>
            <consortium name="JGI Sequencing"/>
            <person name="King N."/>
            <person name="Westbrook M.J."/>
            <person name="Young S.L."/>
            <person name="Kuo A."/>
            <person name="Abedin M."/>
            <person name="Chapman J."/>
            <person name="Fairclough S."/>
            <person name="Hellsten U."/>
            <person name="Isogai Y."/>
            <person name="Letunic I."/>
            <person name="Marr M."/>
            <person name="Pincus D."/>
            <person name="Putnam N."/>
            <person name="Rokas A."/>
            <person name="Wright K.J."/>
            <person name="Zuzow R."/>
            <person name="Dirks W."/>
            <person name="Good M."/>
            <person name="Goodstein D."/>
            <person name="Lemons D."/>
            <person name="Li W."/>
            <person name="Lyons J.B."/>
            <person name="Morris A."/>
            <person name="Nichols S."/>
            <person name="Richter D.J."/>
            <person name="Salamov A."/>
            <person name="Bork P."/>
            <person name="Lim W.A."/>
            <person name="Manning G."/>
            <person name="Miller W.T."/>
            <person name="McGinnis W."/>
            <person name="Shapiro H."/>
            <person name="Tjian R."/>
            <person name="Grigoriev I.V."/>
            <person name="Rokhsar D."/>
        </authorList>
    </citation>
    <scope>NUCLEOTIDE SEQUENCE [LARGE SCALE GENOMIC DNA]</scope>
    <source>
        <strain evidence="3">MX1 / ATCC 50154</strain>
    </source>
</reference>
<accession>A9UX54</accession>
<dbReference type="Pfam" id="PF09174">
    <property type="entry name" value="Maf1"/>
    <property type="match status" value="1"/>
</dbReference>